<proteinExistence type="predicted"/>
<feature type="signal peptide" evidence="1">
    <location>
        <begin position="1"/>
        <end position="20"/>
    </location>
</feature>
<evidence type="ECO:0000313" key="3">
    <source>
        <dbReference type="EMBL" id="MET6999524.1"/>
    </source>
</evidence>
<comment type="caution">
    <text evidence="3">The sequence shown here is derived from an EMBL/GenBank/DDBJ whole genome shotgun (WGS) entry which is preliminary data.</text>
</comment>
<evidence type="ECO:0000313" key="4">
    <source>
        <dbReference type="Proteomes" id="UP001549749"/>
    </source>
</evidence>
<name>A0ABV2T912_9BACT</name>
<dbReference type="EMBL" id="JBEXAC010000002">
    <property type="protein sequence ID" value="MET6999524.1"/>
    <property type="molecule type" value="Genomic_DNA"/>
</dbReference>
<gene>
    <name evidence="3" type="ORF">ABR189_19205</name>
</gene>
<evidence type="ECO:0000259" key="2">
    <source>
        <dbReference type="Pfam" id="PF03572"/>
    </source>
</evidence>
<feature type="chain" id="PRO_5046671579" evidence="1">
    <location>
        <begin position="21"/>
        <end position="458"/>
    </location>
</feature>
<feature type="domain" description="Tail specific protease" evidence="2">
    <location>
        <begin position="241"/>
        <end position="397"/>
    </location>
</feature>
<dbReference type="RefSeq" id="WP_354662088.1">
    <property type="nucleotide sequence ID" value="NZ_JBEXAC010000002.1"/>
</dbReference>
<evidence type="ECO:0000256" key="1">
    <source>
        <dbReference type="SAM" id="SignalP"/>
    </source>
</evidence>
<dbReference type="SUPFAM" id="SSF52096">
    <property type="entry name" value="ClpP/crotonase"/>
    <property type="match status" value="1"/>
</dbReference>
<dbReference type="InterPro" id="IPR005151">
    <property type="entry name" value="Tail-specific_protease"/>
</dbReference>
<dbReference type="Gene3D" id="3.90.226.10">
    <property type="entry name" value="2-enoyl-CoA Hydratase, Chain A, domain 1"/>
    <property type="match status" value="1"/>
</dbReference>
<reference evidence="3 4" key="1">
    <citation type="submission" date="2024-06" db="EMBL/GenBank/DDBJ databases">
        <title>Chitinophaga defluvii sp. nov., isolated from municipal sewage.</title>
        <authorList>
            <person name="Zhang L."/>
        </authorList>
    </citation>
    <scope>NUCLEOTIDE SEQUENCE [LARGE SCALE GENOMIC DNA]</scope>
    <source>
        <strain evidence="3 4">H8</strain>
    </source>
</reference>
<keyword evidence="4" id="KW-1185">Reference proteome</keyword>
<dbReference type="Proteomes" id="UP001549749">
    <property type="component" value="Unassembled WGS sequence"/>
</dbReference>
<sequence>MKKTLLTLSTLLLIVFTAYCQSAQKDTRLSPQQLREDLAYLKQQLFNVHAYPYTEISPTRYNQLFADIASRLTDSSTATAFLKEIKPLLAYLCDEHAQAYLPNHLLWTSYQHDPVFMPVSLVRRGKYYQVDKILYEGGSLKPGDIITKVDNIKLDRLIEQCALFTSGYPEQRTEKALQQFGYLYTWTLPAPQHYFVFRTRDGKETSLPGVPLKVWQDELGKQTGWDTHCDEKITYQKIGNAGYITACSFNFPQAYLDTVQQQIDSIFRIVKADHPAYLFIDVSKNSGGQSIVGNMLIDYFYTQPYRDYSFDFRRSDAYINLLKSWGIEAPEWYKTAPEGKLLHFDSDTIHPQEKPYHYNGKVFIIVGKGTFSSAMMFATLVKDNNMAVIAGETPMLGHPNKFGELYNTRLPNTKIELLFGVKRWIRPKGIVKENLLKPDILVNLTDDKAALIQQVLGK</sequence>
<keyword evidence="1" id="KW-0732">Signal</keyword>
<accession>A0ABV2T912</accession>
<protein>
    <submittedName>
        <fullName evidence="3">S41 family peptidase</fullName>
    </submittedName>
</protein>
<organism evidence="3 4">
    <name type="scientific">Chitinophaga defluvii</name>
    <dbReference type="NCBI Taxonomy" id="3163343"/>
    <lineage>
        <taxon>Bacteria</taxon>
        <taxon>Pseudomonadati</taxon>
        <taxon>Bacteroidota</taxon>
        <taxon>Chitinophagia</taxon>
        <taxon>Chitinophagales</taxon>
        <taxon>Chitinophagaceae</taxon>
        <taxon>Chitinophaga</taxon>
    </lineage>
</organism>
<dbReference type="Pfam" id="PF03572">
    <property type="entry name" value="Peptidase_S41"/>
    <property type="match status" value="1"/>
</dbReference>
<dbReference type="InterPro" id="IPR029045">
    <property type="entry name" value="ClpP/crotonase-like_dom_sf"/>
</dbReference>